<evidence type="ECO:0000313" key="2">
    <source>
        <dbReference type="Proteomes" id="UP001592528"/>
    </source>
</evidence>
<accession>A0ABV6UWX1</accession>
<proteinExistence type="predicted"/>
<dbReference type="Proteomes" id="UP001592528">
    <property type="component" value="Unassembled WGS sequence"/>
</dbReference>
<dbReference type="RefSeq" id="WP_030249443.1">
    <property type="nucleotide sequence ID" value="NZ_JBHEZZ010000025.1"/>
</dbReference>
<dbReference type="NCBIfam" id="TIGR04276">
    <property type="entry name" value="FxsC_Cterm"/>
    <property type="match status" value="1"/>
</dbReference>
<sequence length="398" mass="44530">MSGSAREWEYPKYFLSYAHPRGSFQGDPWVAEFHADLNRALAERPSRPAGKVTGYLDGPGENDQLRRARRSEALARSKALVVLCSPEYFQDAECHNEWLAFHKRLSPDGSSDAAVITVLWERLWSSAPDGVALDEQDLRLQFGENGLRHQLAQRRAQYLVGVRSVAEAIVHAVEKIDLAPGAETGLSREPQPWPDHPAVRSLRILVLARTTGESLPPGCDPADYSELPELWQPYREEGARPLAELAAAVARDSNVHVRSVEDFERASRRAAGTVEDVELVPQLLLLDRWALQNDTMLRHLLGYNQQRRRPVAVMVPWVPRSDSIPRRSKQEIEQLRLLTWDTLNVALGQPTPGYEHLRGGIPDAATFAALVPVALRQARNAFIQLHALRSSTSQKGPQ</sequence>
<dbReference type="Gene3D" id="3.40.50.10140">
    <property type="entry name" value="Toll/interleukin-1 receptor homology (TIR) domain"/>
    <property type="match status" value="1"/>
</dbReference>
<evidence type="ECO:0000313" key="1">
    <source>
        <dbReference type="EMBL" id="MFC1405974.1"/>
    </source>
</evidence>
<keyword evidence="2" id="KW-1185">Reference proteome</keyword>
<dbReference type="InterPro" id="IPR026367">
    <property type="entry name" value="FxsC_C"/>
</dbReference>
<gene>
    <name evidence="1" type="primary">fsxC</name>
    <name evidence="1" type="ORF">ACEZDJ_32245</name>
</gene>
<dbReference type="EMBL" id="JBHEZZ010000025">
    <property type="protein sequence ID" value="MFC1405974.1"/>
    <property type="molecule type" value="Genomic_DNA"/>
</dbReference>
<name>A0ABV6UWX1_9ACTN</name>
<dbReference type="InterPro" id="IPR035897">
    <property type="entry name" value="Toll_tir_struct_dom_sf"/>
</dbReference>
<organism evidence="1 2">
    <name type="scientific">Streptacidiphilus cavernicola</name>
    <dbReference type="NCBI Taxonomy" id="3342716"/>
    <lineage>
        <taxon>Bacteria</taxon>
        <taxon>Bacillati</taxon>
        <taxon>Actinomycetota</taxon>
        <taxon>Actinomycetes</taxon>
        <taxon>Kitasatosporales</taxon>
        <taxon>Streptomycetaceae</taxon>
        <taxon>Streptacidiphilus</taxon>
    </lineage>
</organism>
<reference evidence="1 2" key="1">
    <citation type="submission" date="2024-09" db="EMBL/GenBank/DDBJ databases">
        <authorList>
            <person name="Lee S.D."/>
        </authorList>
    </citation>
    <scope>NUCLEOTIDE SEQUENCE [LARGE SCALE GENOMIC DNA]</scope>
    <source>
        <strain evidence="1 2">N1-5</strain>
    </source>
</reference>
<protein>
    <submittedName>
        <fullName evidence="1">FxsC protein</fullName>
    </submittedName>
</protein>
<comment type="caution">
    <text evidence="1">The sequence shown here is derived from an EMBL/GenBank/DDBJ whole genome shotgun (WGS) entry which is preliminary data.</text>
</comment>